<gene>
    <name evidence="1" type="ORF">NCTC12121_03624</name>
</gene>
<evidence type="ECO:0000313" key="1">
    <source>
        <dbReference type="EMBL" id="STE53339.1"/>
    </source>
</evidence>
<organism evidence="1 2">
    <name type="scientific">Edwardsiella hoshinae</name>
    <dbReference type="NCBI Taxonomy" id="93378"/>
    <lineage>
        <taxon>Bacteria</taxon>
        <taxon>Pseudomonadati</taxon>
        <taxon>Pseudomonadota</taxon>
        <taxon>Gammaproteobacteria</taxon>
        <taxon>Enterobacterales</taxon>
        <taxon>Hafniaceae</taxon>
        <taxon>Edwardsiella</taxon>
    </lineage>
</organism>
<proteinExistence type="predicted"/>
<evidence type="ECO:0000313" key="2">
    <source>
        <dbReference type="Proteomes" id="UP000255248"/>
    </source>
</evidence>
<dbReference type="Proteomes" id="UP000255248">
    <property type="component" value="Unassembled WGS sequence"/>
</dbReference>
<accession>A0A376J0X5</accession>
<dbReference type="AlphaFoldDB" id="A0A376J0X5"/>
<name>A0A376J0X5_9GAMM</name>
<sequence length="83" mass="9116">MRSSRTIAPLSWVFLESSTGTAAQAVVKPAQWGDALFNTLDELQGKATALYDAAMSPVQKTKRLPHQGESRALYHAQYLDDHA</sequence>
<protein>
    <submittedName>
        <fullName evidence="1">Uncharacterized protein</fullName>
    </submittedName>
</protein>
<reference evidence="1 2" key="1">
    <citation type="submission" date="2018-06" db="EMBL/GenBank/DDBJ databases">
        <authorList>
            <consortium name="Pathogen Informatics"/>
            <person name="Doyle S."/>
        </authorList>
    </citation>
    <scope>NUCLEOTIDE SEQUENCE [LARGE SCALE GENOMIC DNA]</scope>
    <source>
        <strain evidence="1 2">NCTC12121</strain>
    </source>
</reference>
<dbReference type="EMBL" id="UFXZ01000004">
    <property type="protein sequence ID" value="STE53339.1"/>
    <property type="molecule type" value="Genomic_DNA"/>
</dbReference>